<reference evidence="2" key="1">
    <citation type="submission" date="2018-02" db="EMBL/GenBank/DDBJ databases">
        <authorList>
            <person name="Cohen D.B."/>
            <person name="Kent A.D."/>
        </authorList>
    </citation>
    <scope>NUCLEOTIDE SEQUENCE</scope>
</reference>
<sequence length="256" mass="29119">MEALLDSPLVCDDLCHAHKPQGDGWHGPSKTRHLTPFTTGIDQNPPPPPRATSQTHRQHLIKQADLANSRKKNRKKNWVVEIANQRESTQTRDRNRKPTPRRPTATRANPPKILENPLQTATVEIAKREGVCAHLASRFPLPSPPHSLTFVVAAQLASPRLRLHRLASVFIASPPSSPPRLRRHRLAAPHSATPHFPLRRLNKTKNKKLLLYRRYQIGNELKKKKRSKSRSAMSLKKKKKKGGRDKPARRRAKYPD</sequence>
<evidence type="ECO:0000256" key="1">
    <source>
        <dbReference type="SAM" id="MobiDB-lite"/>
    </source>
</evidence>
<proteinExistence type="predicted"/>
<feature type="compositionally biased region" description="Basic residues" evidence="1">
    <location>
        <begin position="222"/>
        <end position="256"/>
    </location>
</feature>
<feature type="compositionally biased region" description="Low complexity" evidence="1">
    <location>
        <begin position="102"/>
        <end position="112"/>
    </location>
</feature>
<feature type="region of interest" description="Disordered" evidence="1">
    <location>
        <begin position="19"/>
        <end position="116"/>
    </location>
</feature>
<feature type="region of interest" description="Disordered" evidence="1">
    <location>
        <begin position="220"/>
        <end position="256"/>
    </location>
</feature>
<organism evidence="2">
    <name type="scientific">Fagus sylvatica</name>
    <name type="common">Beechnut</name>
    <dbReference type="NCBI Taxonomy" id="28930"/>
    <lineage>
        <taxon>Eukaryota</taxon>
        <taxon>Viridiplantae</taxon>
        <taxon>Streptophyta</taxon>
        <taxon>Embryophyta</taxon>
        <taxon>Tracheophyta</taxon>
        <taxon>Spermatophyta</taxon>
        <taxon>Magnoliopsida</taxon>
        <taxon>eudicotyledons</taxon>
        <taxon>Gunneridae</taxon>
        <taxon>Pentapetalae</taxon>
        <taxon>rosids</taxon>
        <taxon>fabids</taxon>
        <taxon>Fagales</taxon>
        <taxon>Fagaceae</taxon>
        <taxon>Fagus</taxon>
    </lineage>
</organism>
<gene>
    <name evidence="2" type="ORF">FSB_LOCUS460</name>
</gene>
<evidence type="ECO:0000313" key="2">
    <source>
        <dbReference type="EMBL" id="SPC72578.1"/>
    </source>
</evidence>
<accession>A0A2N9ED11</accession>
<dbReference type="EMBL" id="OIVN01000014">
    <property type="protein sequence ID" value="SPC72578.1"/>
    <property type="molecule type" value="Genomic_DNA"/>
</dbReference>
<dbReference type="AlphaFoldDB" id="A0A2N9ED11"/>
<protein>
    <submittedName>
        <fullName evidence="2">Uncharacterized protein</fullName>
    </submittedName>
</protein>
<name>A0A2N9ED11_FAGSY</name>